<feature type="region of interest" description="Disordered" evidence="1">
    <location>
        <begin position="919"/>
        <end position="1004"/>
    </location>
</feature>
<evidence type="ECO:0000259" key="3">
    <source>
        <dbReference type="Pfam" id="PF16032"/>
    </source>
</evidence>
<gene>
    <name evidence="5" type="primary">Ppi1</name>
</gene>
<feature type="domain" description="DUF4788" evidence="3">
    <location>
        <begin position="110"/>
        <end position="278"/>
    </location>
</feature>
<evidence type="ECO:0000313" key="4">
    <source>
        <dbReference type="Proteomes" id="UP001652628"/>
    </source>
</evidence>
<evidence type="ECO:0000259" key="2">
    <source>
        <dbReference type="Pfam" id="PF16003"/>
    </source>
</evidence>
<sequence>MEKFQCKPEPAERKEKPVEELMDWDNYYKHRGMISTRLASCKAEYMHCSTYQEKDNKDRKDKKGKGASACCCSSCPVRNREGVYEPRCPAPGQKGKPNRDYMRCFAAKLIVQRLDMPGRDFECRDKLQVRASVCRGCKICLDAGSIGVNCLPLNPDKTFQMEPECLQRQLAEGITISVVYLRKEIARGCYFPPAAVVNRMINDFEEIVHDANVELTCKGCTVGLINLRFAMQMRCQTLKEDAVAGRRLAGGQERPGCSAGGMDMHVDPQDVSFMSSSSLDPCAGFMPSDVEDSRRDSPSCSEDRGHNCEGCQEAPPRLLDMAGPYPVYSCPNVDDCCVSFEPPAGPATQFSSCQRNILGEGNSNRLCQKLSAPKLRQMHISNTRSCVLCGEDVSWLPKVAACPACGYKPVPEFKERPYDEAATAQSILLDHLENPIEELSFDLGSVEGCAASGGQGDPGRTSEAFETIVRDYQLLRRSIRESNSKATDQSVAKNVQEGDSKPQDLAKVFAELRDLFKVKTPQDEAQKIQDICSEACNLARAHKKAVPERKKAGKSEAPEDACGKTNKTKKRRLKAKRPFKSRYYSMYRPPERPRAKKDCPEAEKKVPSHMGWLWTSHPLASKPGWRPGAIRRSIRGLMRYFLKDFPVDSVPVSKYMSYYRHKKSPASPAGEKPEDLVQVPTLHIEKKNDVYTITLRPLKDAKTLARSANPYVKMKPVQFRIVKNPLLKELRDLKRCLKEMGFSKCSCHKPLMNCYCRSFVDKKRLLYHVRRECERRQIDSCEDELVLTDTSDSEAEFDFGVTPPAGLMHPERLRSSHVKHSETQYDESDWVRPSLFPHMPDATVQYASCVMGERQKPFNWIYGKGVIQEEPKPPKMRNIPKKPKKQKPVPGRVAGGFAGAHLQHDYQDSSIYNRVNNHAAQTHQRGATTRAPPDYSTDSELPLSGNHMRLLDQAAYPPTAPQRREPWSREMTKERQRQRAKRRTKKLVRFDPTIGPHSSDSFIP</sequence>
<feature type="compositionally biased region" description="Basic residues" evidence="1">
    <location>
        <begin position="874"/>
        <end position="887"/>
    </location>
</feature>
<dbReference type="Proteomes" id="UP001652628">
    <property type="component" value="Chromosome 3"/>
</dbReference>
<feature type="region of interest" description="Disordered" evidence="1">
    <location>
        <begin position="871"/>
        <end position="890"/>
    </location>
</feature>
<dbReference type="PANTHER" id="PTHR39079:SF1">
    <property type="entry name" value="GH11706P-RELATED"/>
    <property type="match status" value="1"/>
</dbReference>
<dbReference type="Pfam" id="PF16003">
    <property type="entry name" value="DUF4776"/>
    <property type="match status" value="1"/>
</dbReference>
<feature type="region of interest" description="Disordered" evidence="1">
    <location>
        <begin position="288"/>
        <end position="308"/>
    </location>
</feature>
<feature type="compositionally biased region" description="Polar residues" evidence="1">
    <location>
        <begin position="484"/>
        <end position="493"/>
    </location>
</feature>
<keyword evidence="4" id="KW-1185">Reference proteome</keyword>
<dbReference type="InterPro" id="IPR031992">
    <property type="entry name" value="DUF4788"/>
</dbReference>
<dbReference type="GeneID" id="108016486"/>
<feature type="region of interest" description="Disordered" evidence="1">
    <location>
        <begin position="546"/>
        <end position="574"/>
    </location>
</feature>
<dbReference type="RefSeq" id="XP_065721789.2">
    <property type="nucleotide sequence ID" value="XM_065865717.2"/>
</dbReference>
<reference evidence="5" key="1">
    <citation type="submission" date="2025-08" db="UniProtKB">
        <authorList>
            <consortium name="RefSeq"/>
        </authorList>
    </citation>
    <scope>IDENTIFICATION</scope>
</reference>
<feature type="compositionally biased region" description="Basic residues" evidence="1">
    <location>
        <begin position="978"/>
        <end position="987"/>
    </location>
</feature>
<protein>
    <submittedName>
        <fullName evidence="5">Uncharacterized protein Ppi1</fullName>
    </submittedName>
</protein>
<feature type="compositionally biased region" description="Basic and acidic residues" evidence="1">
    <location>
        <begin position="291"/>
        <end position="307"/>
    </location>
</feature>
<name>A0AB40DCE4_DROSZ</name>
<feature type="region of interest" description="Disordered" evidence="1">
    <location>
        <begin position="480"/>
        <end position="499"/>
    </location>
</feature>
<dbReference type="InterPro" id="IPR031949">
    <property type="entry name" value="DUF4776"/>
</dbReference>
<feature type="domain" description="DUF4776" evidence="2">
    <location>
        <begin position="378"/>
        <end position="851"/>
    </location>
</feature>
<organism evidence="4 5">
    <name type="scientific">Drosophila suzukii</name>
    <name type="common">Spotted-wing drosophila fruit fly</name>
    <dbReference type="NCBI Taxonomy" id="28584"/>
    <lineage>
        <taxon>Eukaryota</taxon>
        <taxon>Metazoa</taxon>
        <taxon>Ecdysozoa</taxon>
        <taxon>Arthropoda</taxon>
        <taxon>Hexapoda</taxon>
        <taxon>Insecta</taxon>
        <taxon>Pterygota</taxon>
        <taxon>Neoptera</taxon>
        <taxon>Endopterygota</taxon>
        <taxon>Diptera</taxon>
        <taxon>Brachycera</taxon>
        <taxon>Muscomorpha</taxon>
        <taxon>Ephydroidea</taxon>
        <taxon>Drosophilidae</taxon>
        <taxon>Drosophila</taxon>
        <taxon>Sophophora</taxon>
    </lineage>
</organism>
<dbReference type="AlphaFoldDB" id="A0AB40DCE4"/>
<evidence type="ECO:0000313" key="5">
    <source>
        <dbReference type="RefSeq" id="XP_065721789.2"/>
    </source>
</evidence>
<accession>A0AB40DCE4</accession>
<dbReference type="PANTHER" id="PTHR39079">
    <property type="entry name" value="FI08034P-RELATED"/>
    <property type="match status" value="1"/>
</dbReference>
<proteinExistence type="predicted"/>
<feature type="compositionally biased region" description="Basic and acidic residues" evidence="1">
    <location>
        <begin position="546"/>
        <end position="557"/>
    </location>
</feature>
<evidence type="ECO:0000256" key="1">
    <source>
        <dbReference type="SAM" id="MobiDB-lite"/>
    </source>
</evidence>
<feature type="compositionally biased region" description="Basic and acidic residues" evidence="1">
    <location>
        <begin position="962"/>
        <end position="977"/>
    </location>
</feature>
<dbReference type="Pfam" id="PF16032">
    <property type="entry name" value="DUF4788"/>
    <property type="match status" value="1"/>
</dbReference>